<evidence type="ECO:0000313" key="4">
    <source>
        <dbReference type="EMBL" id="CAE8621408.1"/>
    </source>
</evidence>
<evidence type="ECO:0000256" key="1">
    <source>
        <dbReference type="ARBA" id="ARBA00005582"/>
    </source>
</evidence>
<dbReference type="Proteomes" id="UP000654075">
    <property type="component" value="Unassembled WGS sequence"/>
</dbReference>
<dbReference type="Gene3D" id="3.40.630.30">
    <property type="match status" value="1"/>
</dbReference>
<comment type="similarity">
    <text evidence="1">Belongs to the Nudix hydrolase family.</text>
</comment>
<organism evidence="4 5">
    <name type="scientific">Polarella glacialis</name>
    <name type="common">Dinoflagellate</name>
    <dbReference type="NCBI Taxonomy" id="89957"/>
    <lineage>
        <taxon>Eukaryota</taxon>
        <taxon>Sar</taxon>
        <taxon>Alveolata</taxon>
        <taxon>Dinophyceae</taxon>
        <taxon>Suessiales</taxon>
        <taxon>Suessiaceae</taxon>
        <taxon>Polarella</taxon>
    </lineage>
</organism>
<keyword evidence="5" id="KW-1185">Reference proteome</keyword>
<accession>A0A813G5F8</accession>
<dbReference type="Pfam" id="PF00293">
    <property type="entry name" value="NUDIX"/>
    <property type="match status" value="1"/>
</dbReference>
<dbReference type="PROSITE" id="PS51462">
    <property type="entry name" value="NUDIX"/>
    <property type="match status" value="1"/>
</dbReference>
<evidence type="ECO:0000256" key="2">
    <source>
        <dbReference type="ARBA" id="ARBA00022801"/>
    </source>
</evidence>
<dbReference type="InterPro" id="IPR015797">
    <property type="entry name" value="NUDIX_hydrolase-like_dom_sf"/>
</dbReference>
<dbReference type="Gene3D" id="3.90.79.10">
    <property type="entry name" value="Nucleoside Triphosphate Pyrophosphohydrolase"/>
    <property type="match status" value="1"/>
</dbReference>
<dbReference type="GO" id="GO:0047631">
    <property type="term" value="F:ADP-ribose diphosphatase activity"/>
    <property type="evidence" value="ECO:0007669"/>
    <property type="project" value="TreeGrafter"/>
</dbReference>
<dbReference type="InterPro" id="IPR000086">
    <property type="entry name" value="NUDIX_hydrolase_dom"/>
</dbReference>
<reference evidence="4" key="1">
    <citation type="submission" date="2021-02" db="EMBL/GenBank/DDBJ databases">
        <authorList>
            <person name="Dougan E. K."/>
            <person name="Rhodes N."/>
            <person name="Thang M."/>
            <person name="Chan C."/>
        </authorList>
    </citation>
    <scope>NUCLEOTIDE SEQUENCE</scope>
</reference>
<dbReference type="InterPro" id="IPR003293">
    <property type="entry name" value="Nudix_hydrolase6-like"/>
</dbReference>
<feature type="non-terminal residue" evidence="4">
    <location>
        <position position="269"/>
    </location>
</feature>
<dbReference type="Pfam" id="PF18290">
    <property type="entry name" value="Nudix_hydro"/>
    <property type="match status" value="1"/>
</dbReference>
<comment type="caution">
    <text evidence="4">The sequence shown here is derived from an EMBL/GenBank/DDBJ whole genome shotgun (WGS) entry which is preliminary data.</text>
</comment>
<protein>
    <recommendedName>
        <fullName evidence="3">Nudix hydrolase domain-containing protein</fullName>
    </recommendedName>
</protein>
<gene>
    <name evidence="4" type="ORF">PGLA1383_LOCUS38923</name>
</gene>
<dbReference type="PANTHER" id="PTHR13994">
    <property type="entry name" value="NUDIX HYDROLASE RELATED"/>
    <property type="match status" value="1"/>
</dbReference>
<dbReference type="GO" id="GO:0035529">
    <property type="term" value="F:NADH pyrophosphatase activity"/>
    <property type="evidence" value="ECO:0007669"/>
    <property type="project" value="TreeGrafter"/>
</dbReference>
<proteinExistence type="inferred from homology"/>
<dbReference type="AlphaFoldDB" id="A0A813G5F8"/>
<dbReference type="PANTHER" id="PTHR13994:SF13">
    <property type="entry name" value="FI03680P"/>
    <property type="match status" value="1"/>
</dbReference>
<name>A0A813G5F8_POLGL</name>
<sequence length="269" mass="29183">LSAVPLLAAAASPLMRGAPTRGSALTAPLAAAALLAAASTKRQASCEVKREASLQGKSDPFDGITVDAACLPKDPAEFSKLLDQSLEVWRTVGLYLLCFFWALKQLQGDANPLAAGRPKPVLFVQEAVGPLKGKARENIASGVVRECLEETGIEVRFEKVIGFRHSHRAMFGKSDLFFVCLCRATCRGSGEFSLQESEIAKAKWGDWREFLQQAPYPRDMPEWAALYGSVIDENGVIGGRSCIRGENPEQVRSCITGETGPITSWVYYT</sequence>
<dbReference type="InterPro" id="IPR040618">
    <property type="entry name" value="Pre-Nudix"/>
</dbReference>
<feature type="domain" description="Nudix hydrolase" evidence="3">
    <location>
        <begin position="63"/>
        <end position="226"/>
    </location>
</feature>
<keyword evidence="2" id="KW-0378">Hydrolase</keyword>
<evidence type="ECO:0000313" key="5">
    <source>
        <dbReference type="Proteomes" id="UP000654075"/>
    </source>
</evidence>
<evidence type="ECO:0000259" key="3">
    <source>
        <dbReference type="PROSITE" id="PS51462"/>
    </source>
</evidence>
<dbReference type="EMBL" id="CAJNNV010027733">
    <property type="protein sequence ID" value="CAE8621408.1"/>
    <property type="molecule type" value="Genomic_DNA"/>
</dbReference>
<dbReference type="SUPFAM" id="SSF55811">
    <property type="entry name" value="Nudix"/>
    <property type="match status" value="1"/>
</dbReference>
<dbReference type="GO" id="GO:0051287">
    <property type="term" value="F:NAD binding"/>
    <property type="evidence" value="ECO:0007669"/>
    <property type="project" value="TreeGrafter"/>
</dbReference>
<dbReference type="OrthoDB" id="447842at2759"/>